<keyword evidence="1" id="KW-0732">Signal</keyword>
<dbReference type="EMBL" id="CP037867">
    <property type="protein sequence ID" value="QBM30250.1"/>
    <property type="molecule type" value="Genomic_DNA"/>
</dbReference>
<dbReference type="Proteomes" id="UP000293912">
    <property type="component" value="Chromosome"/>
</dbReference>
<dbReference type="PANTHER" id="PTHR43640:SF1">
    <property type="entry name" value="THIOREDOXIN-DEPENDENT PEROXIREDOXIN"/>
    <property type="match status" value="1"/>
</dbReference>
<gene>
    <name evidence="3" type="primary">bcp2</name>
    <name evidence="3" type="ORF">HPF_21350</name>
</gene>
<dbReference type="GO" id="GO:0004601">
    <property type="term" value="F:peroxidase activity"/>
    <property type="evidence" value="ECO:0007669"/>
    <property type="project" value="UniProtKB-KW"/>
</dbReference>
<feature type="domain" description="Thioredoxin" evidence="2">
    <location>
        <begin position="27"/>
        <end position="185"/>
    </location>
</feature>
<feature type="chain" id="PRO_5020259492" evidence="1">
    <location>
        <begin position="26"/>
        <end position="208"/>
    </location>
</feature>
<feature type="signal peptide" evidence="1">
    <location>
        <begin position="1"/>
        <end position="25"/>
    </location>
</feature>
<organism evidence="3 4">
    <name type="scientific">Hydrogenophaga pseudoflava</name>
    <name type="common">Pseudomonas carboxydoflava</name>
    <dbReference type="NCBI Taxonomy" id="47421"/>
    <lineage>
        <taxon>Bacteria</taxon>
        <taxon>Pseudomonadati</taxon>
        <taxon>Pseudomonadota</taxon>
        <taxon>Betaproteobacteria</taxon>
        <taxon>Burkholderiales</taxon>
        <taxon>Comamonadaceae</taxon>
        <taxon>Hydrogenophaga</taxon>
    </lineage>
</organism>
<keyword evidence="3" id="KW-0575">Peroxidase</keyword>
<dbReference type="SUPFAM" id="SSF52833">
    <property type="entry name" value="Thioredoxin-like"/>
    <property type="match status" value="1"/>
</dbReference>
<keyword evidence="3" id="KW-0560">Oxidoreductase</keyword>
<dbReference type="PROSITE" id="PS51352">
    <property type="entry name" value="THIOREDOXIN_2"/>
    <property type="match status" value="1"/>
</dbReference>
<protein>
    <submittedName>
        <fullName evidence="3">Peroxiredoxin</fullName>
        <ecNumber evidence="3">1.11.1.15</ecNumber>
    </submittedName>
</protein>
<reference evidence="3 4" key="1">
    <citation type="submission" date="2019-03" db="EMBL/GenBank/DDBJ databases">
        <authorList>
            <person name="Sebastian G."/>
            <person name="Baumann P."/>
            <person name="Ruckert C."/>
            <person name="Kalinowski J."/>
            <person name="Nebel B."/>
            <person name="Takors R."/>
            <person name="Blombach B."/>
        </authorList>
    </citation>
    <scope>NUCLEOTIDE SEQUENCE [LARGE SCALE GENOMIC DNA]</scope>
    <source>
        <strain evidence="3 4">DSM 1084</strain>
    </source>
</reference>
<accession>A0A4P6X289</accession>
<dbReference type="InterPro" id="IPR000866">
    <property type="entry name" value="AhpC/TSA"/>
</dbReference>
<sequence length="208" mass="22106" precursor="true">MQRRPFITSLAALGSAALLPRLAQAAAAVGQPAPDFRLADTAGQAVSLSQFKGKLVVLEWNNPGCPFVRKHYNGNMQSLQKDFTQKGVVWLAVNSTETQSGDYLEPEQLARWMRDKGASPTATLMDPDGKAGAAFGARVTPHMYIVNAQGLLVYAGGIDSIPSARESDIQKATNHVRQGLTELLAGQPVSVASSQAYGCSIKYKSGSA</sequence>
<dbReference type="KEGG" id="hpse:HPF_21350"/>
<proteinExistence type="predicted"/>
<dbReference type="Gene3D" id="3.40.30.10">
    <property type="entry name" value="Glutaredoxin"/>
    <property type="match status" value="1"/>
</dbReference>
<dbReference type="AlphaFoldDB" id="A0A4P6X289"/>
<evidence type="ECO:0000313" key="3">
    <source>
        <dbReference type="EMBL" id="QBM30250.1"/>
    </source>
</evidence>
<dbReference type="InterPro" id="IPR036249">
    <property type="entry name" value="Thioredoxin-like_sf"/>
</dbReference>
<evidence type="ECO:0000259" key="2">
    <source>
        <dbReference type="PROSITE" id="PS51352"/>
    </source>
</evidence>
<name>A0A4P6X289_HYDPS</name>
<dbReference type="EC" id="1.11.1.15" evidence="3"/>
<evidence type="ECO:0000256" key="1">
    <source>
        <dbReference type="SAM" id="SignalP"/>
    </source>
</evidence>
<keyword evidence="4" id="KW-1185">Reference proteome</keyword>
<dbReference type="InterPro" id="IPR047262">
    <property type="entry name" value="PRX-like1"/>
</dbReference>
<evidence type="ECO:0000313" key="4">
    <source>
        <dbReference type="Proteomes" id="UP000293912"/>
    </source>
</evidence>
<dbReference type="Pfam" id="PF00578">
    <property type="entry name" value="AhpC-TSA"/>
    <property type="match status" value="1"/>
</dbReference>
<dbReference type="PANTHER" id="PTHR43640">
    <property type="entry name" value="OS07G0260300 PROTEIN"/>
    <property type="match status" value="1"/>
</dbReference>
<dbReference type="RefSeq" id="WP_133157777.1">
    <property type="nucleotide sequence ID" value="NZ_CP037867.1"/>
</dbReference>
<dbReference type="CDD" id="cd02969">
    <property type="entry name" value="PRX_like1"/>
    <property type="match status" value="1"/>
</dbReference>
<dbReference type="InterPro" id="IPR013766">
    <property type="entry name" value="Thioredoxin_domain"/>
</dbReference>